<comment type="caution">
    <text evidence="1">The sequence shown here is derived from an EMBL/GenBank/DDBJ whole genome shotgun (WGS) entry which is preliminary data.</text>
</comment>
<evidence type="ECO:0000313" key="2">
    <source>
        <dbReference type="Proteomes" id="UP001163321"/>
    </source>
</evidence>
<proteinExistence type="predicted"/>
<accession>A0ACC0WVM7</accession>
<gene>
    <name evidence="1" type="ORF">PsorP6_002116</name>
</gene>
<keyword evidence="2" id="KW-1185">Reference proteome</keyword>
<sequence>MTVHLLTKNGPEFFSVFLLNILILEGSFSTFGRPLKISLLMVSVRRPRLIATSRKVHLLFRSPTPTAYKVAIPKSTLSDKTSTTELME</sequence>
<organism evidence="1 2">
    <name type="scientific">Peronosclerospora sorghi</name>
    <dbReference type="NCBI Taxonomy" id="230839"/>
    <lineage>
        <taxon>Eukaryota</taxon>
        <taxon>Sar</taxon>
        <taxon>Stramenopiles</taxon>
        <taxon>Oomycota</taxon>
        <taxon>Peronosporomycetes</taxon>
        <taxon>Peronosporales</taxon>
        <taxon>Peronosporaceae</taxon>
        <taxon>Peronosclerospora</taxon>
    </lineage>
</organism>
<dbReference type="EMBL" id="CM047580">
    <property type="protein sequence ID" value="KAI9922637.1"/>
    <property type="molecule type" value="Genomic_DNA"/>
</dbReference>
<reference evidence="1 2" key="1">
    <citation type="journal article" date="2022" name="bioRxiv">
        <title>The genome of the oomycete Peronosclerospora sorghi, a cosmopolitan pathogen of maize and sorghum, is inflated with dispersed pseudogenes.</title>
        <authorList>
            <person name="Fletcher K."/>
            <person name="Martin F."/>
            <person name="Isakeit T."/>
            <person name="Cavanaugh K."/>
            <person name="Magill C."/>
            <person name="Michelmore R."/>
        </authorList>
    </citation>
    <scope>NUCLEOTIDE SEQUENCE [LARGE SCALE GENOMIC DNA]</scope>
    <source>
        <strain evidence="1">P6</strain>
    </source>
</reference>
<dbReference type="Proteomes" id="UP001163321">
    <property type="component" value="Chromosome 1"/>
</dbReference>
<protein>
    <submittedName>
        <fullName evidence="1">Uncharacterized protein</fullName>
    </submittedName>
</protein>
<evidence type="ECO:0000313" key="1">
    <source>
        <dbReference type="EMBL" id="KAI9922637.1"/>
    </source>
</evidence>
<name>A0ACC0WVM7_9STRA</name>